<accession>F6EHZ5</accession>
<dbReference type="PANTHER" id="PTHR46268:SF6">
    <property type="entry name" value="UNIVERSAL STRESS PROTEIN UP12"/>
    <property type="match status" value="1"/>
</dbReference>
<dbReference type="eggNOG" id="COG0589">
    <property type="taxonomic scope" value="Bacteria"/>
</dbReference>
<feature type="domain" description="UspA" evidence="2">
    <location>
        <begin position="8"/>
        <end position="151"/>
    </location>
</feature>
<evidence type="ECO:0000313" key="4">
    <source>
        <dbReference type="Proteomes" id="UP000009235"/>
    </source>
</evidence>
<dbReference type="KEGG" id="asd:AS9A_1492"/>
<name>F6EHZ5_HOYSD</name>
<dbReference type="CDD" id="cd00293">
    <property type="entry name" value="USP-like"/>
    <property type="match status" value="1"/>
</dbReference>
<dbReference type="InterPro" id="IPR006015">
    <property type="entry name" value="Universal_stress_UspA"/>
</dbReference>
<dbReference type="Pfam" id="PF00582">
    <property type="entry name" value="Usp"/>
    <property type="match status" value="1"/>
</dbReference>
<dbReference type="InterPro" id="IPR014729">
    <property type="entry name" value="Rossmann-like_a/b/a_fold"/>
</dbReference>
<dbReference type="PANTHER" id="PTHR46268">
    <property type="entry name" value="STRESS RESPONSE PROTEIN NHAX"/>
    <property type="match status" value="1"/>
</dbReference>
<dbReference type="Gene3D" id="3.40.50.620">
    <property type="entry name" value="HUPs"/>
    <property type="match status" value="1"/>
</dbReference>
<dbReference type="STRING" id="443218.AS9A_1492"/>
<sequence>MEERMTAYRTIVVGSDGSESSLKAVEKAGALAGDGDAKLVVACAYYPSDPKELGDAVDQLKDDAYQITGAAPTYEILRKARERAVDAGAKNVVERAVVGAPVDSLLALVEEVSADLLVVGNRGLNTLTGRLLGSVPSDVARKSASDVLIVHTVR</sequence>
<dbReference type="HOGENOM" id="CLU_049301_16_4_11"/>
<gene>
    <name evidence="3" type="ordered locus">AS9A_1492</name>
</gene>
<comment type="similarity">
    <text evidence="1">Belongs to the universal stress protein A family.</text>
</comment>
<dbReference type="PRINTS" id="PR01438">
    <property type="entry name" value="UNVRSLSTRESS"/>
</dbReference>
<evidence type="ECO:0000313" key="3">
    <source>
        <dbReference type="EMBL" id="AEF39944.1"/>
    </source>
</evidence>
<proteinExistence type="inferred from homology"/>
<dbReference type="InterPro" id="IPR006016">
    <property type="entry name" value="UspA"/>
</dbReference>
<dbReference type="Proteomes" id="UP000009235">
    <property type="component" value="Chromosome"/>
</dbReference>
<evidence type="ECO:0000256" key="1">
    <source>
        <dbReference type="ARBA" id="ARBA00008791"/>
    </source>
</evidence>
<dbReference type="SUPFAM" id="SSF52402">
    <property type="entry name" value="Adenine nucleotide alpha hydrolases-like"/>
    <property type="match status" value="1"/>
</dbReference>
<dbReference type="AlphaFoldDB" id="F6EHZ5"/>
<protein>
    <submittedName>
        <fullName evidence="3">UspA domain protein</fullName>
    </submittedName>
</protein>
<reference evidence="3 4" key="1">
    <citation type="journal article" date="2011" name="J. Bacteriol.">
        <title>Complete genome sequence of Amycolicicoccus subflavus DQS3-9A1T, an actinomycete isolated from crude oil-polluted soil.</title>
        <authorList>
            <person name="Cai M."/>
            <person name="Chen W.M."/>
            <person name="Nie Y."/>
            <person name="Chi C.Q."/>
            <person name="Wang Y.N."/>
            <person name="Tang Y.Q."/>
            <person name="Li G.Y."/>
            <person name="Wu X.L."/>
        </authorList>
    </citation>
    <scope>NUCLEOTIDE SEQUENCE [LARGE SCALE GENOMIC DNA]</scope>
    <source>
        <strain evidence="4">DSM 45089 / DQS3-9A1</strain>
    </source>
</reference>
<dbReference type="EMBL" id="CP002786">
    <property type="protein sequence ID" value="AEF39944.1"/>
    <property type="molecule type" value="Genomic_DNA"/>
</dbReference>
<organism evidence="3 4">
    <name type="scientific">Hoyosella subflava (strain DSM 45089 / JCM 17490 / NBRC 109087 / DQS3-9A1)</name>
    <name type="common">Amycolicicoccus subflavus</name>
    <dbReference type="NCBI Taxonomy" id="443218"/>
    <lineage>
        <taxon>Bacteria</taxon>
        <taxon>Bacillati</taxon>
        <taxon>Actinomycetota</taxon>
        <taxon>Actinomycetes</taxon>
        <taxon>Mycobacteriales</taxon>
        <taxon>Hoyosellaceae</taxon>
        <taxon>Hoyosella</taxon>
    </lineage>
</organism>
<evidence type="ECO:0000259" key="2">
    <source>
        <dbReference type="Pfam" id="PF00582"/>
    </source>
</evidence>
<keyword evidence="4" id="KW-1185">Reference proteome</keyword>